<dbReference type="SUPFAM" id="SSF52833">
    <property type="entry name" value="Thioredoxin-like"/>
    <property type="match status" value="2"/>
</dbReference>
<name>X1LKT6_9ZZZZ</name>
<accession>X1LKT6</accession>
<protein>
    <recommendedName>
        <fullName evidence="2">Thioredoxin-like fold domain-containing protein</fullName>
    </recommendedName>
</protein>
<feature type="non-terminal residue" evidence="1">
    <location>
        <position position="222"/>
    </location>
</feature>
<evidence type="ECO:0000313" key="1">
    <source>
        <dbReference type="EMBL" id="GAI19708.1"/>
    </source>
</evidence>
<evidence type="ECO:0008006" key="2">
    <source>
        <dbReference type="Google" id="ProtNLM"/>
    </source>
</evidence>
<sequence>MFYAEDCQHCHSIINELLPELKEKYGPIIETRLFEINELENYDLLVKLEKEYGDTDNEIPTIFIDNYVLGSWQEIEENLEDIVIQSISKGGCNWPSLPEGAPINVEDFGPASKTIYLAYFSQPGCKECERAHYLIKNLERKYSNLKVKEYDLSLPENKELEVALCIKYGVPKRRWLVSPAVFVGEDYLLDKKVSGANLENILLKYGAIGSSPPWERVEAERS</sequence>
<organism evidence="1">
    <name type="scientific">marine sediment metagenome</name>
    <dbReference type="NCBI Taxonomy" id="412755"/>
    <lineage>
        <taxon>unclassified sequences</taxon>
        <taxon>metagenomes</taxon>
        <taxon>ecological metagenomes</taxon>
    </lineage>
</organism>
<reference evidence="1" key="1">
    <citation type="journal article" date="2014" name="Front. Microbiol.">
        <title>High frequency of phylogenetically diverse reductive dehalogenase-homologous genes in deep subseafloor sedimentary metagenomes.</title>
        <authorList>
            <person name="Kawai M."/>
            <person name="Futagami T."/>
            <person name="Toyoda A."/>
            <person name="Takaki Y."/>
            <person name="Nishi S."/>
            <person name="Hori S."/>
            <person name="Arai W."/>
            <person name="Tsubouchi T."/>
            <person name="Morono Y."/>
            <person name="Uchiyama I."/>
            <person name="Ito T."/>
            <person name="Fujiyama A."/>
            <person name="Inagaki F."/>
            <person name="Takami H."/>
        </authorList>
    </citation>
    <scope>NUCLEOTIDE SEQUENCE</scope>
    <source>
        <strain evidence="1">Expedition CK06-06</strain>
    </source>
</reference>
<gene>
    <name evidence="1" type="ORF">S06H3_36916</name>
</gene>
<dbReference type="AlphaFoldDB" id="X1LKT6"/>
<dbReference type="EMBL" id="BARV01022379">
    <property type="protein sequence ID" value="GAI19708.1"/>
    <property type="molecule type" value="Genomic_DNA"/>
</dbReference>
<proteinExistence type="predicted"/>
<dbReference type="InterPro" id="IPR036249">
    <property type="entry name" value="Thioredoxin-like_sf"/>
</dbReference>
<comment type="caution">
    <text evidence="1">The sequence shown here is derived from an EMBL/GenBank/DDBJ whole genome shotgun (WGS) entry which is preliminary data.</text>
</comment>